<reference evidence="2" key="1">
    <citation type="journal article" date="2017" name="Nat. Ecol. Evol.">
        <title>Genome expansion and lineage-specific genetic innovations in the forest pathogenic fungi Armillaria.</title>
        <authorList>
            <person name="Sipos G."/>
            <person name="Prasanna A.N."/>
            <person name="Walter M.C."/>
            <person name="O'Connor E."/>
            <person name="Balint B."/>
            <person name="Krizsan K."/>
            <person name="Kiss B."/>
            <person name="Hess J."/>
            <person name="Varga T."/>
            <person name="Slot J."/>
            <person name="Riley R."/>
            <person name="Boka B."/>
            <person name="Rigling D."/>
            <person name="Barry K."/>
            <person name="Lee J."/>
            <person name="Mihaltcheva S."/>
            <person name="LaButti K."/>
            <person name="Lipzen A."/>
            <person name="Waldron R."/>
            <person name="Moloney N.M."/>
            <person name="Sperisen C."/>
            <person name="Kredics L."/>
            <person name="Vagvoelgyi C."/>
            <person name="Patrignani A."/>
            <person name="Fitzpatrick D."/>
            <person name="Nagy I."/>
            <person name="Doyle S."/>
            <person name="Anderson J.B."/>
            <person name="Grigoriev I.V."/>
            <person name="Gueldener U."/>
            <person name="Muensterkoetter M."/>
            <person name="Nagy L.G."/>
        </authorList>
    </citation>
    <scope>NUCLEOTIDE SEQUENCE [LARGE SCALE GENOMIC DNA]</scope>
    <source>
        <strain evidence="2">28-4</strain>
    </source>
</reference>
<evidence type="ECO:0000313" key="2">
    <source>
        <dbReference type="Proteomes" id="UP000218334"/>
    </source>
</evidence>
<keyword evidence="2" id="KW-1185">Reference proteome</keyword>
<proteinExistence type="predicted"/>
<protein>
    <submittedName>
        <fullName evidence="1">Uncharacterized protein</fullName>
    </submittedName>
</protein>
<dbReference type="EMBL" id="KZ293421">
    <property type="protein sequence ID" value="PBK72635.1"/>
    <property type="molecule type" value="Genomic_DNA"/>
</dbReference>
<sequence>MVDIRAFPEDCFTGDWTLENLKEHSVAYLKLGHHGITQTAQLRVRVVFDDGFLERHHPRNHAESHIPLRVSFRIQSFFGPSNSIDSPTFEPYKLYFCDEVITPWSMLLLEGHDDEDDLVRPYLGYGSDDYEEIGHALYGASLDHRILVFLFFAFHSQMCLQ</sequence>
<accession>A0A2H3BP26</accession>
<dbReference type="Proteomes" id="UP000218334">
    <property type="component" value="Unassembled WGS sequence"/>
</dbReference>
<gene>
    <name evidence="1" type="ORF">ARMSODRAFT_1015477</name>
</gene>
<evidence type="ECO:0000313" key="1">
    <source>
        <dbReference type="EMBL" id="PBK72635.1"/>
    </source>
</evidence>
<organism evidence="1 2">
    <name type="scientific">Armillaria solidipes</name>
    <dbReference type="NCBI Taxonomy" id="1076256"/>
    <lineage>
        <taxon>Eukaryota</taxon>
        <taxon>Fungi</taxon>
        <taxon>Dikarya</taxon>
        <taxon>Basidiomycota</taxon>
        <taxon>Agaricomycotina</taxon>
        <taxon>Agaricomycetes</taxon>
        <taxon>Agaricomycetidae</taxon>
        <taxon>Agaricales</taxon>
        <taxon>Marasmiineae</taxon>
        <taxon>Physalacriaceae</taxon>
        <taxon>Armillaria</taxon>
    </lineage>
</organism>
<name>A0A2H3BP26_9AGAR</name>
<dbReference type="AlphaFoldDB" id="A0A2H3BP26"/>